<reference evidence="1 2" key="1">
    <citation type="submission" date="2016-01" db="EMBL/GenBank/DDBJ databases">
        <title>The new phylogeny of the genus Mycobacterium.</title>
        <authorList>
            <person name="Tarcisio F."/>
            <person name="Conor M."/>
            <person name="Antonella G."/>
            <person name="Elisabetta G."/>
            <person name="Giulia F.S."/>
            <person name="Sara T."/>
            <person name="Anna F."/>
            <person name="Clotilde B."/>
            <person name="Roberto B."/>
            <person name="Veronica D.S."/>
            <person name="Fabio R."/>
            <person name="Monica P."/>
            <person name="Olivier J."/>
            <person name="Enrico T."/>
            <person name="Nicola S."/>
        </authorList>
    </citation>
    <scope>NUCLEOTIDE SEQUENCE [LARGE SCALE GENOMIC DNA]</scope>
    <source>
        <strain evidence="1 2">ATCC 700010</strain>
    </source>
</reference>
<protein>
    <submittedName>
        <fullName evidence="1">Uncharacterized protein</fullName>
    </submittedName>
</protein>
<evidence type="ECO:0000313" key="2">
    <source>
        <dbReference type="Proteomes" id="UP000193964"/>
    </source>
</evidence>
<dbReference type="AlphaFoldDB" id="A0A1X2F841"/>
<dbReference type="EMBL" id="LQQA01000015">
    <property type="protein sequence ID" value="ORX14611.1"/>
    <property type="molecule type" value="Genomic_DNA"/>
</dbReference>
<sequence>MKVGGYDYSIKGTLGTQGVQLNASAEAYAVKTHKDLYAPPNSNLKVDTNGMVGVKGQVTIDHAGGGADVFAGAAQEFNLKYENDVLKYSGTAEVQAGAGAASEWNLGFEGGKLLIKGKYGRTWGLGGKVSQTMAIDPDAVEKHVFTPEVERTVDTVGNVIRITTSVLADAARSKFDQVFGQGAATNAVDVASGTLKGAVSNAGSSFMRSVGLSP</sequence>
<dbReference type="Proteomes" id="UP000193964">
    <property type="component" value="Unassembled WGS sequence"/>
</dbReference>
<gene>
    <name evidence="1" type="ORF">AWC31_25855</name>
</gene>
<organism evidence="1 2">
    <name type="scientific">Mycolicibacterium wolinskyi</name>
    <dbReference type="NCBI Taxonomy" id="59750"/>
    <lineage>
        <taxon>Bacteria</taxon>
        <taxon>Bacillati</taxon>
        <taxon>Actinomycetota</taxon>
        <taxon>Actinomycetes</taxon>
        <taxon>Mycobacteriales</taxon>
        <taxon>Mycobacteriaceae</taxon>
        <taxon>Mycolicibacterium</taxon>
    </lineage>
</organism>
<evidence type="ECO:0000313" key="1">
    <source>
        <dbReference type="EMBL" id="ORX14611.1"/>
    </source>
</evidence>
<name>A0A1X2F841_9MYCO</name>
<accession>A0A1X2F841</accession>
<proteinExistence type="predicted"/>
<comment type="caution">
    <text evidence="1">The sequence shown here is derived from an EMBL/GenBank/DDBJ whole genome shotgun (WGS) entry which is preliminary data.</text>
</comment>